<accession>A0A2T3M7Q4</accession>
<reference evidence="2 3" key="1">
    <citation type="submission" date="2018-01" db="EMBL/GenBank/DDBJ databases">
        <title>Whole genome sequencing of Histamine producing bacteria.</title>
        <authorList>
            <person name="Butler K."/>
        </authorList>
    </citation>
    <scope>NUCLEOTIDE SEQUENCE [LARGE SCALE GENOMIC DNA]</scope>
    <source>
        <strain evidence="2 3">NCIMB 13481</strain>
    </source>
</reference>
<evidence type="ECO:0008006" key="4">
    <source>
        <dbReference type="Google" id="ProtNLM"/>
    </source>
</evidence>
<feature type="coiled-coil region" evidence="1">
    <location>
        <begin position="203"/>
        <end position="314"/>
    </location>
</feature>
<dbReference type="AlphaFoldDB" id="A0A2T3M7Q4"/>
<evidence type="ECO:0000313" key="3">
    <source>
        <dbReference type="Proteomes" id="UP000241954"/>
    </source>
</evidence>
<organism evidence="2 3">
    <name type="scientific">Photobacterium iliopiscarium</name>
    <dbReference type="NCBI Taxonomy" id="56192"/>
    <lineage>
        <taxon>Bacteria</taxon>
        <taxon>Pseudomonadati</taxon>
        <taxon>Pseudomonadota</taxon>
        <taxon>Gammaproteobacteria</taxon>
        <taxon>Vibrionales</taxon>
        <taxon>Vibrionaceae</taxon>
        <taxon>Photobacterium</taxon>
    </lineage>
</organism>
<protein>
    <recommendedName>
        <fullName evidence="4">KfrA N-terminal DNA-binding domain-containing protein</fullName>
    </recommendedName>
</protein>
<comment type="caution">
    <text evidence="2">The sequence shown here is derived from an EMBL/GenBank/DDBJ whole genome shotgun (WGS) entry which is preliminary data.</text>
</comment>
<evidence type="ECO:0000313" key="2">
    <source>
        <dbReference type="EMBL" id="PSV88301.1"/>
    </source>
</evidence>
<feature type="coiled-coil region" evidence="1">
    <location>
        <begin position="117"/>
        <end position="176"/>
    </location>
</feature>
<dbReference type="EMBL" id="PYLW01000041">
    <property type="protein sequence ID" value="PSV88301.1"/>
    <property type="molecule type" value="Genomic_DNA"/>
</dbReference>
<keyword evidence="1" id="KW-0175">Coiled coil</keyword>
<proteinExistence type="predicted"/>
<name>A0A2T3M7Q4_9GAMM</name>
<sequence length="341" mass="39165">MKTPSDIKTQVVQVCETLYQCGDMALKKITGRLVAKETDFSHTAVMPYVNEWREEQYRMESEALKQTSMSEVLVKALHQEITTRMLALNTLRDDEMAVNRIELEDTQQIAEELFQCNDVLEQKLNDITAKYSQLEQALSIKTQEGIDLNVTLSQVISEKEEEVKAAKHIYAEFEMKLIEQATHHQQVVTELRSEQTQRMTELNQDHHDNIEELKQSHSDLQEQLRADIDKLSNNLSTMTAQSSSQSETIGQLRAELENKASLKSTLDVLTIENRELELKLHAAQQSVQSASLSVSKLEVELLDHKEQRNKAQTDLVQVNESYHLLNDKYVDLLSKNTKCYE</sequence>
<gene>
    <name evidence="2" type="ORF">C9I88_19840</name>
</gene>
<dbReference type="Proteomes" id="UP000241954">
    <property type="component" value="Unassembled WGS sequence"/>
</dbReference>
<evidence type="ECO:0000256" key="1">
    <source>
        <dbReference type="SAM" id="Coils"/>
    </source>
</evidence>